<comment type="caution">
    <text evidence="2">The sequence shown here is derived from an EMBL/GenBank/DDBJ whole genome shotgun (WGS) entry which is preliminary data.</text>
</comment>
<sequence length="262" mass="28184">MAPRVRQPPIAAALVSECSHLGQPRAGAHGRPASAPTSPLEDEVWSGGATLCDAQADVPHSLVASGATCVQRLDGSRDSAIHTKYRISLRSSSMREPRYPLPRVVLTYRIRRSAPDAHHLWAAGAMLDSFEFLGAVCAGVSFVRRGRRRQRASASEARVACPPAGGFGLAPRPPVVFYGFTGRSAVQGFNNDPSAGSPTETLLRLLLPLNDKVQWTSCDVAGSEPPTSTQSEHFTDHSIGRSDGRCVQRAGRSQRELMTRAY</sequence>
<evidence type="ECO:0000313" key="2">
    <source>
        <dbReference type="EMBL" id="KAF3437847.1"/>
    </source>
</evidence>
<dbReference type="Proteomes" id="UP000796880">
    <property type="component" value="Unassembled WGS sequence"/>
</dbReference>
<dbReference type="EMBL" id="VOIH02000009">
    <property type="protein sequence ID" value="KAF3437847.1"/>
    <property type="molecule type" value="Genomic_DNA"/>
</dbReference>
<protein>
    <submittedName>
        <fullName evidence="2">Uncharacterized protein</fullName>
    </submittedName>
</protein>
<gene>
    <name evidence="2" type="ORF">FNV43_RR20603</name>
</gene>
<name>A0A8K0GQM2_9ROSA</name>
<evidence type="ECO:0000256" key="1">
    <source>
        <dbReference type="SAM" id="MobiDB-lite"/>
    </source>
</evidence>
<dbReference type="OrthoDB" id="1925485at2759"/>
<reference evidence="2" key="1">
    <citation type="submission" date="2020-03" db="EMBL/GenBank/DDBJ databases">
        <title>A high-quality chromosome-level genome assembly of a woody plant with both climbing and erect habits, Rhamnella rubrinervis.</title>
        <authorList>
            <person name="Lu Z."/>
            <person name="Yang Y."/>
            <person name="Zhu X."/>
            <person name="Sun Y."/>
        </authorList>
    </citation>
    <scope>NUCLEOTIDE SEQUENCE</scope>
    <source>
        <strain evidence="2">BYM</strain>
        <tissue evidence="2">Leaf</tissue>
    </source>
</reference>
<keyword evidence="3" id="KW-1185">Reference proteome</keyword>
<dbReference type="AlphaFoldDB" id="A0A8K0GQM2"/>
<dbReference type="PANTHER" id="PTHR33205">
    <property type="entry name" value="TRANSMEMBRANE PROTEIN"/>
    <property type="match status" value="1"/>
</dbReference>
<accession>A0A8K0GQM2</accession>
<dbReference type="PANTHER" id="PTHR33205:SF1">
    <property type="entry name" value="TRANSMEMBRANE PROTEIN"/>
    <property type="match status" value="1"/>
</dbReference>
<feature type="region of interest" description="Disordered" evidence="1">
    <location>
        <begin position="220"/>
        <end position="244"/>
    </location>
</feature>
<organism evidence="2 3">
    <name type="scientific">Rhamnella rubrinervis</name>
    <dbReference type="NCBI Taxonomy" id="2594499"/>
    <lineage>
        <taxon>Eukaryota</taxon>
        <taxon>Viridiplantae</taxon>
        <taxon>Streptophyta</taxon>
        <taxon>Embryophyta</taxon>
        <taxon>Tracheophyta</taxon>
        <taxon>Spermatophyta</taxon>
        <taxon>Magnoliopsida</taxon>
        <taxon>eudicotyledons</taxon>
        <taxon>Gunneridae</taxon>
        <taxon>Pentapetalae</taxon>
        <taxon>rosids</taxon>
        <taxon>fabids</taxon>
        <taxon>Rosales</taxon>
        <taxon>Rhamnaceae</taxon>
        <taxon>rhamnoid group</taxon>
        <taxon>Rhamneae</taxon>
        <taxon>Rhamnella</taxon>
    </lineage>
</organism>
<proteinExistence type="predicted"/>
<evidence type="ECO:0000313" key="3">
    <source>
        <dbReference type="Proteomes" id="UP000796880"/>
    </source>
</evidence>
<feature type="compositionally biased region" description="Basic and acidic residues" evidence="1">
    <location>
        <begin position="233"/>
        <end position="244"/>
    </location>
</feature>
<dbReference type="AntiFam" id="ANF00034">
    <property type="entry name" value="Antisense to 5.8S rRNA"/>
</dbReference>